<evidence type="ECO:0000256" key="10">
    <source>
        <dbReference type="RuleBase" id="RU004387"/>
    </source>
</evidence>
<dbReference type="AlphaFoldDB" id="A0AAE3SJQ3"/>
<comment type="cofactor">
    <cofactor evidence="1 10">
        <name>Zn(2+)</name>
        <dbReference type="ChEBI" id="CHEBI:29105"/>
    </cofactor>
</comment>
<evidence type="ECO:0000256" key="8">
    <source>
        <dbReference type="ARBA" id="ARBA00023049"/>
    </source>
</evidence>
<dbReference type="Gene3D" id="2.30.250.10">
    <property type="entry name" value="Aminopeptidase i, Domain 2"/>
    <property type="match status" value="1"/>
</dbReference>
<dbReference type="FunFam" id="2.30.250.10:FF:000003">
    <property type="entry name" value="Probable M18 family aminopeptidase 2"/>
    <property type="match status" value="1"/>
</dbReference>
<dbReference type="EMBL" id="JAPDPI010000004">
    <property type="protein sequence ID" value="MCW3804610.1"/>
    <property type="molecule type" value="Genomic_DNA"/>
</dbReference>
<evidence type="ECO:0000256" key="6">
    <source>
        <dbReference type="ARBA" id="ARBA00022801"/>
    </source>
</evidence>
<dbReference type="InterPro" id="IPR001948">
    <property type="entry name" value="Peptidase_M18"/>
</dbReference>
<name>A0AAE3SJQ3_9BACT</name>
<dbReference type="NCBIfam" id="NF002759">
    <property type="entry name" value="PRK02813.1"/>
    <property type="match status" value="1"/>
</dbReference>
<comment type="similarity">
    <text evidence="2 9">Belongs to the peptidase M18 family.</text>
</comment>
<evidence type="ECO:0000313" key="11">
    <source>
        <dbReference type="EMBL" id="MCW3804610.1"/>
    </source>
</evidence>
<dbReference type="GO" id="GO:0006508">
    <property type="term" value="P:proteolysis"/>
    <property type="evidence" value="ECO:0007669"/>
    <property type="project" value="UniProtKB-KW"/>
</dbReference>
<evidence type="ECO:0000256" key="4">
    <source>
        <dbReference type="ARBA" id="ARBA00022670"/>
    </source>
</evidence>
<evidence type="ECO:0000256" key="1">
    <source>
        <dbReference type="ARBA" id="ARBA00001947"/>
    </source>
</evidence>
<sequence length="433" mass="48411">MKPEIELAQELIDFIYESPSPYQVVQNTVNLLKSSGFSEISLTEKWHLKKGGKYYCIKNGTAIFAFIVGKNDFPASGIKMISAHSDSPGFKIKPSPEMTVENKFLKLNTEVYGGPILMSWLDRPLSIAGRVSLKSNNPLHPDNRLVHFKKPLLIIPNLAIHLNRSVNDGIALNRQKDMLPLMGVINEKFTKDNFLKKLLASELKVSIDNIIDFDLTLYEYEKGCIMGVHDEFISSPKLDDLAMVHAGLNALINTSATDSTQMLCIFDNEEVGSQTKQGAGSPVLYNILKRINHSLGYDEDDFYRTIYNSFMISADMAHSIHPNAVEKHDPILHPVINKGPVIKIHANQKYTTDGDSGTVFETLCQIADVPYQKFVNRSDMEGGSTLGNVSLSQIDLRSVDIGNPMLAMHSVRELGGVKDHQYITKVFKTFYEL</sequence>
<dbReference type="PANTHER" id="PTHR28570">
    <property type="entry name" value="ASPARTYL AMINOPEPTIDASE"/>
    <property type="match status" value="1"/>
</dbReference>
<evidence type="ECO:0000256" key="5">
    <source>
        <dbReference type="ARBA" id="ARBA00022723"/>
    </source>
</evidence>
<proteinExistence type="inferred from homology"/>
<keyword evidence="5 9" id="KW-0479">Metal-binding</keyword>
<dbReference type="SUPFAM" id="SSF101821">
    <property type="entry name" value="Aminopeptidase/glucanase lid domain"/>
    <property type="match status" value="1"/>
</dbReference>
<dbReference type="RefSeq" id="WP_301197829.1">
    <property type="nucleotide sequence ID" value="NZ_JAPDPI010000004.1"/>
</dbReference>
<reference evidence="11" key="1">
    <citation type="submission" date="2022-10" db="EMBL/GenBank/DDBJ databases">
        <authorList>
            <person name="Yu W.X."/>
        </authorList>
    </citation>
    <scope>NUCLEOTIDE SEQUENCE</scope>
    <source>
        <strain evidence="11">D04</strain>
    </source>
</reference>
<dbReference type="CDD" id="cd05658">
    <property type="entry name" value="M18_DAP"/>
    <property type="match status" value="1"/>
</dbReference>
<dbReference type="Pfam" id="PF02127">
    <property type="entry name" value="Peptidase_M18"/>
    <property type="match status" value="1"/>
</dbReference>
<keyword evidence="6 9" id="KW-0378">Hydrolase</keyword>
<dbReference type="EC" id="3.4.11.-" evidence="10"/>
<keyword evidence="12" id="KW-1185">Reference proteome</keyword>
<keyword evidence="8 9" id="KW-0482">Metalloprotease</keyword>
<dbReference type="PANTHER" id="PTHR28570:SF3">
    <property type="entry name" value="ASPARTYL AMINOPEPTIDASE"/>
    <property type="match status" value="1"/>
</dbReference>
<evidence type="ECO:0000313" key="12">
    <source>
        <dbReference type="Proteomes" id="UP001207408"/>
    </source>
</evidence>
<dbReference type="GO" id="GO:0008237">
    <property type="term" value="F:metallopeptidase activity"/>
    <property type="evidence" value="ECO:0007669"/>
    <property type="project" value="UniProtKB-KW"/>
</dbReference>
<dbReference type="PRINTS" id="PR00932">
    <property type="entry name" value="AMINO1PTASE"/>
</dbReference>
<evidence type="ECO:0000256" key="2">
    <source>
        <dbReference type="ARBA" id="ARBA00008290"/>
    </source>
</evidence>
<comment type="caution">
    <text evidence="11">The sequence shown here is derived from an EMBL/GenBank/DDBJ whole genome shotgun (WGS) entry which is preliminary data.</text>
</comment>
<protein>
    <recommendedName>
        <fullName evidence="10">M18 family aminopeptidase</fullName>
        <ecNumber evidence="10">3.4.11.-</ecNumber>
    </recommendedName>
</protein>
<evidence type="ECO:0000256" key="3">
    <source>
        <dbReference type="ARBA" id="ARBA00022438"/>
    </source>
</evidence>
<keyword evidence="7 9" id="KW-0862">Zinc</keyword>
<evidence type="ECO:0000256" key="9">
    <source>
        <dbReference type="RuleBase" id="RU004386"/>
    </source>
</evidence>
<accession>A0AAE3SJQ3</accession>
<dbReference type="InterPro" id="IPR023358">
    <property type="entry name" value="Peptidase_M18_dom2"/>
</dbReference>
<dbReference type="GO" id="GO:0004177">
    <property type="term" value="F:aminopeptidase activity"/>
    <property type="evidence" value="ECO:0007669"/>
    <property type="project" value="UniProtKB-KW"/>
</dbReference>
<dbReference type="SUPFAM" id="SSF53187">
    <property type="entry name" value="Zn-dependent exopeptidases"/>
    <property type="match status" value="1"/>
</dbReference>
<keyword evidence="3 9" id="KW-0031">Aminopeptidase</keyword>
<evidence type="ECO:0000256" key="7">
    <source>
        <dbReference type="ARBA" id="ARBA00022833"/>
    </source>
</evidence>
<dbReference type="GO" id="GO:0005737">
    <property type="term" value="C:cytoplasm"/>
    <property type="evidence" value="ECO:0007669"/>
    <property type="project" value="UniProtKB-ARBA"/>
</dbReference>
<dbReference type="GO" id="GO:0008270">
    <property type="term" value="F:zinc ion binding"/>
    <property type="evidence" value="ECO:0007669"/>
    <property type="project" value="InterPro"/>
</dbReference>
<dbReference type="Proteomes" id="UP001207408">
    <property type="component" value="Unassembled WGS sequence"/>
</dbReference>
<dbReference type="Gene3D" id="3.40.630.10">
    <property type="entry name" value="Zn peptidases"/>
    <property type="match status" value="1"/>
</dbReference>
<keyword evidence="4 9" id="KW-0645">Protease</keyword>
<gene>
    <name evidence="11" type="ORF">OM074_03170</name>
</gene>
<organism evidence="11 12">
    <name type="scientific">Plebeiibacterium marinum</name>
    <dbReference type="NCBI Taxonomy" id="2992111"/>
    <lineage>
        <taxon>Bacteria</taxon>
        <taxon>Pseudomonadati</taxon>
        <taxon>Bacteroidota</taxon>
        <taxon>Bacteroidia</taxon>
        <taxon>Marinilabiliales</taxon>
        <taxon>Marinilabiliaceae</taxon>
        <taxon>Plebeiibacterium</taxon>
    </lineage>
</organism>